<dbReference type="EMBL" id="MN740868">
    <property type="protein sequence ID" value="QHU15841.1"/>
    <property type="molecule type" value="Genomic_DNA"/>
</dbReference>
<keyword evidence="1" id="KW-0472">Membrane</keyword>
<evidence type="ECO:0000256" key="1">
    <source>
        <dbReference type="SAM" id="Phobius"/>
    </source>
</evidence>
<evidence type="ECO:0000313" key="2">
    <source>
        <dbReference type="EMBL" id="QHU15841.1"/>
    </source>
</evidence>
<organism evidence="2">
    <name type="scientific">viral metagenome</name>
    <dbReference type="NCBI Taxonomy" id="1070528"/>
    <lineage>
        <taxon>unclassified sequences</taxon>
        <taxon>metagenomes</taxon>
        <taxon>organismal metagenomes</taxon>
    </lineage>
</organism>
<keyword evidence="1" id="KW-1133">Transmembrane helix</keyword>
<reference evidence="2" key="1">
    <citation type="journal article" date="2020" name="Nature">
        <title>Giant virus diversity and host interactions through global metagenomics.</title>
        <authorList>
            <person name="Schulz F."/>
            <person name="Roux S."/>
            <person name="Paez-Espino D."/>
            <person name="Jungbluth S."/>
            <person name="Walsh D.A."/>
            <person name="Denef V.J."/>
            <person name="McMahon K.D."/>
            <person name="Konstantinidis K.T."/>
            <person name="Eloe-Fadrosh E.A."/>
            <person name="Kyrpides N.C."/>
            <person name="Woyke T."/>
        </authorList>
    </citation>
    <scope>NUCLEOTIDE SEQUENCE</scope>
    <source>
        <strain evidence="2">GVMAG-S-3300010158-109</strain>
    </source>
</reference>
<keyword evidence="1" id="KW-0812">Transmembrane</keyword>
<dbReference type="AlphaFoldDB" id="A0A6C0KF61"/>
<feature type="transmembrane region" description="Helical" evidence="1">
    <location>
        <begin position="49"/>
        <end position="66"/>
    </location>
</feature>
<name>A0A6C0KF61_9ZZZZ</name>
<protein>
    <submittedName>
        <fullName evidence="2">Uncharacterized protein</fullName>
    </submittedName>
</protein>
<feature type="transmembrane region" description="Helical" evidence="1">
    <location>
        <begin position="7"/>
        <end position="29"/>
    </location>
</feature>
<proteinExistence type="predicted"/>
<accession>A0A6C0KF61</accession>
<sequence length="72" mass="7816">MSAEGTLILYGGPPAVIILMIWYGIVLLSPTTDPSNPAVKTPATATRKMLGVLLILLVLVIVWFTLKHMKII</sequence>